<dbReference type="PANTHER" id="PTHR47234:SF2">
    <property type="entry name" value="TONB-DEPENDENT RECEPTOR"/>
    <property type="match status" value="1"/>
</dbReference>
<evidence type="ECO:0000256" key="5">
    <source>
        <dbReference type="ARBA" id="ARBA00023077"/>
    </source>
</evidence>
<dbReference type="Pfam" id="PF00593">
    <property type="entry name" value="TonB_dep_Rec_b-barrel"/>
    <property type="match status" value="1"/>
</dbReference>
<dbReference type="Gene3D" id="2.170.130.10">
    <property type="entry name" value="TonB-dependent receptor, plug domain"/>
    <property type="match status" value="1"/>
</dbReference>
<evidence type="ECO:0000259" key="10">
    <source>
        <dbReference type="Pfam" id="PF00593"/>
    </source>
</evidence>
<evidence type="ECO:0000256" key="4">
    <source>
        <dbReference type="ARBA" id="ARBA00022692"/>
    </source>
</evidence>
<keyword evidence="7 8" id="KW-0998">Cell outer membrane</keyword>
<proteinExistence type="inferred from homology"/>
<keyword evidence="12" id="KW-0675">Receptor</keyword>
<dbReference type="InterPro" id="IPR037066">
    <property type="entry name" value="Plug_dom_sf"/>
</dbReference>
<keyword evidence="4 8" id="KW-0812">Transmembrane</keyword>
<keyword evidence="5 9" id="KW-0798">TonB box</keyword>
<dbReference type="InterPro" id="IPR039426">
    <property type="entry name" value="TonB-dep_rcpt-like"/>
</dbReference>
<keyword evidence="2 8" id="KW-0813">Transport</keyword>
<comment type="caution">
    <text evidence="12">The sequence shown here is derived from an EMBL/GenBank/DDBJ whole genome shotgun (WGS) entry which is preliminary data.</text>
</comment>
<feature type="domain" description="TonB-dependent receptor-like beta-barrel" evidence="10">
    <location>
        <begin position="412"/>
        <end position="915"/>
    </location>
</feature>
<evidence type="ECO:0000256" key="3">
    <source>
        <dbReference type="ARBA" id="ARBA00022452"/>
    </source>
</evidence>
<dbReference type="RefSeq" id="WP_272746623.1">
    <property type="nucleotide sequence ID" value="NZ_JAQQKX010000001.1"/>
</dbReference>
<dbReference type="Proteomes" id="UP001214854">
    <property type="component" value="Unassembled WGS sequence"/>
</dbReference>
<evidence type="ECO:0000313" key="12">
    <source>
        <dbReference type="EMBL" id="MDC7682119.1"/>
    </source>
</evidence>
<evidence type="ECO:0000256" key="2">
    <source>
        <dbReference type="ARBA" id="ARBA00022448"/>
    </source>
</evidence>
<evidence type="ECO:0000256" key="8">
    <source>
        <dbReference type="PROSITE-ProRule" id="PRU01360"/>
    </source>
</evidence>
<dbReference type="InterPro" id="IPR036942">
    <property type="entry name" value="Beta-barrel_TonB_sf"/>
</dbReference>
<keyword evidence="6 8" id="KW-0472">Membrane</keyword>
<dbReference type="PROSITE" id="PS52016">
    <property type="entry name" value="TONB_DEPENDENT_REC_3"/>
    <property type="match status" value="1"/>
</dbReference>
<evidence type="ECO:0000259" key="11">
    <source>
        <dbReference type="Pfam" id="PF07715"/>
    </source>
</evidence>
<dbReference type="Pfam" id="PF07715">
    <property type="entry name" value="Plug"/>
    <property type="match status" value="1"/>
</dbReference>
<feature type="domain" description="TonB-dependent receptor plug" evidence="11">
    <location>
        <begin position="4"/>
        <end position="107"/>
    </location>
</feature>
<organism evidence="12 13">
    <name type="scientific">Asticcacaulis aquaticus</name>
    <dbReference type="NCBI Taxonomy" id="2984212"/>
    <lineage>
        <taxon>Bacteria</taxon>
        <taxon>Pseudomonadati</taxon>
        <taxon>Pseudomonadota</taxon>
        <taxon>Alphaproteobacteria</taxon>
        <taxon>Caulobacterales</taxon>
        <taxon>Caulobacteraceae</taxon>
        <taxon>Asticcacaulis</taxon>
    </lineage>
</organism>
<comment type="subcellular location">
    <subcellularLocation>
        <location evidence="1 8">Cell outer membrane</location>
        <topology evidence="1 8">Multi-pass membrane protein</topology>
    </subcellularLocation>
</comment>
<protein>
    <submittedName>
        <fullName evidence="12">TonB-dependent receptor</fullName>
    </submittedName>
</protein>
<keyword evidence="13" id="KW-1185">Reference proteome</keyword>
<evidence type="ECO:0000256" key="9">
    <source>
        <dbReference type="RuleBase" id="RU003357"/>
    </source>
</evidence>
<reference evidence="12 13" key="1">
    <citation type="submission" date="2023-01" db="EMBL/GenBank/DDBJ databases">
        <title>Novel species of the genus Asticcacaulis isolated from rivers.</title>
        <authorList>
            <person name="Lu H."/>
        </authorList>
    </citation>
    <scope>NUCLEOTIDE SEQUENCE [LARGE SCALE GENOMIC DNA]</scope>
    <source>
        <strain evidence="12 13">BYS171W</strain>
    </source>
</reference>
<evidence type="ECO:0000313" key="13">
    <source>
        <dbReference type="Proteomes" id="UP001214854"/>
    </source>
</evidence>
<accession>A0ABT5HQ56</accession>
<dbReference type="InterPro" id="IPR012910">
    <property type="entry name" value="Plug_dom"/>
</dbReference>
<sequence>MLGIRRDQIDLSGDQTIETLLSQGSQFLGSQTNSSTGNTVPGGSVALNLRGLGEQRNLVLVNGRRFAIAGIDQTTDLNAIPPGLVDRIEVVTGGSSAVYGSDAISGVVNFIMKTDLKGVDLSARTDWDEPTGRRTHEIELTVGRAFAEDRGIVMVAVNATDRDAITRGEMGGWAYFAAGDGCVTKESWSASRPGQALAVPTGQTCTEAGGRPGLIATGSGDLPNGRFFGIPQYGAVRSSPQLDMSLTAAGLQSAGGRGFTFDDAGMTARPALTPEDDYNNSPPNYLIIPLKRRTANAFFTFQVTSADTAYAELHASQNTTRMQFAPTNINGTFLLETTNPFLSSEMKAVFREIDALETTTTTINQGGIDFTNRPQDGLIAIGIGRRMAEIPVRRNVSERRLARGVVGIRGSRYGLQYDVYYSYAKMRNRDRQTGAVSRSRFALGLLSHNGQPPVLNIFGANISPTAAQSVTFGSTNYQYAAQDVFAGNVRGSGPTLRTGRIVYSLGFEWRRNTAILKPDYPADLGDIAGFTALRPTSGSVSVKEVYGEVRLPLIANQRHIGRLDMTAALRYSDYSLAGVGGVWSYSAGLQWQPSADFSVRSQLQHSIRAPSIGELYNQQSAIFTPAVDPCSSRAAADHKTDAVRKLCIQTGVPDHAVFTELVQPNGIIGVTSGGNPLVGQEESDTLTFGATYQPTHRPTAVMSVDFFDIRVDGAIGSGGGGLQSTLNLCYYEFVAAENTYCQAIHRDRLTGEISQPTYVQTTNANAGGLRVSGVDLSLRDTLSASGYLSRLIGTVEVAVDATYTQRFTINPVQALSHFNNECVGAFGGTCGQPVPRWKSVSTLTWRGEAKSVSLKVRYIGEVWRDSYRLPRRAGGNVPDLENMTSPRIAPQVYVDLSIMLKLGQRTSLFGGVTNVMNREPPIPGSAQYLSNTWPATYDVLGRTFQVALKTTF</sequence>
<dbReference type="EMBL" id="JAQQKX010000001">
    <property type="protein sequence ID" value="MDC7682119.1"/>
    <property type="molecule type" value="Genomic_DNA"/>
</dbReference>
<gene>
    <name evidence="12" type="ORF">PQU92_02460</name>
</gene>
<evidence type="ECO:0000256" key="1">
    <source>
        <dbReference type="ARBA" id="ARBA00004571"/>
    </source>
</evidence>
<dbReference type="InterPro" id="IPR000531">
    <property type="entry name" value="Beta-barrel_TonB"/>
</dbReference>
<name>A0ABT5HQ56_9CAUL</name>
<comment type="similarity">
    <text evidence="8 9">Belongs to the TonB-dependent receptor family.</text>
</comment>
<evidence type="ECO:0000256" key="6">
    <source>
        <dbReference type="ARBA" id="ARBA00023136"/>
    </source>
</evidence>
<evidence type="ECO:0000256" key="7">
    <source>
        <dbReference type="ARBA" id="ARBA00023237"/>
    </source>
</evidence>
<dbReference type="SUPFAM" id="SSF56935">
    <property type="entry name" value="Porins"/>
    <property type="match status" value="1"/>
</dbReference>
<dbReference type="Gene3D" id="2.40.170.20">
    <property type="entry name" value="TonB-dependent receptor, beta-barrel domain"/>
    <property type="match status" value="1"/>
</dbReference>
<dbReference type="PANTHER" id="PTHR47234">
    <property type="match status" value="1"/>
</dbReference>
<keyword evidence="3 8" id="KW-1134">Transmembrane beta strand</keyword>